<evidence type="ECO:0000256" key="3">
    <source>
        <dbReference type="ARBA" id="ARBA00023295"/>
    </source>
</evidence>
<feature type="domain" description="Glycoside hydrolase family 5" evidence="6">
    <location>
        <begin position="93"/>
        <end position="354"/>
    </location>
</feature>
<evidence type="ECO:0000256" key="1">
    <source>
        <dbReference type="ARBA" id="ARBA00005641"/>
    </source>
</evidence>
<keyword evidence="3 5" id="KW-0326">Glycosidase</keyword>
<accession>A0A0C3GKT6</accession>
<dbReference type="GO" id="GO:0009251">
    <property type="term" value="P:glucan catabolic process"/>
    <property type="evidence" value="ECO:0007669"/>
    <property type="project" value="TreeGrafter"/>
</dbReference>
<dbReference type="STRING" id="913774.A0A0C3GKT6"/>
<evidence type="ECO:0000256" key="5">
    <source>
        <dbReference type="RuleBase" id="RU361153"/>
    </source>
</evidence>
<dbReference type="GO" id="GO:0009986">
    <property type="term" value="C:cell surface"/>
    <property type="evidence" value="ECO:0007669"/>
    <property type="project" value="TreeGrafter"/>
</dbReference>
<evidence type="ECO:0000256" key="2">
    <source>
        <dbReference type="ARBA" id="ARBA00022801"/>
    </source>
</evidence>
<evidence type="ECO:0000313" key="8">
    <source>
        <dbReference type="Proteomes" id="UP000054321"/>
    </source>
</evidence>
<proteinExistence type="inferred from homology"/>
<dbReference type="GO" id="GO:0071555">
    <property type="term" value="P:cell wall organization"/>
    <property type="evidence" value="ECO:0007669"/>
    <property type="project" value="UniProtKB-KW"/>
</dbReference>
<dbReference type="HOGENOM" id="CLU_031875_1_1_1"/>
<keyword evidence="2 5" id="KW-0378">Hydrolase</keyword>
<dbReference type="FunFam" id="3.20.20.80:FF:000130">
    <property type="entry name" value="Endoglucanase C"/>
    <property type="match status" value="1"/>
</dbReference>
<evidence type="ECO:0000313" key="7">
    <source>
        <dbReference type="EMBL" id="KIM96740.1"/>
    </source>
</evidence>
<dbReference type="Proteomes" id="UP000054321">
    <property type="component" value="Unassembled WGS sequence"/>
</dbReference>
<dbReference type="Pfam" id="PF00150">
    <property type="entry name" value="Cellulase"/>
    <property type="match status" value="1"/>
</dbReference>
<comment type="similarity">
    <text evidence="1 5">Belongs to the glycosyl hydrolase 5 (cellulase A) family.</text>
</comment>
<dbReference type="EMBL" id="KN832883">
    <property type="protein sequence ID" value="KIM96740.1"/>
    <property type="molecule type" value="Genomic_DNA"/>
</dbReference>
<protein>
    <submittedName>
        <fullName evidence="7">Glycoside hydrolase family 5 protein</fullName>
    </submittedName>
</protein>
<dbReference type="Gene3D" id="3.20.20.80">
    <property type="entry name" value="Glycosidases"/>
    <property type="match status" value="1"/>
</dbReference>
<name>A0A0C3GKT6_OIDMZ</name>
<dbReference type="GO" id="GO:0005576">
    <property type="term" value="C:extracellular region"/>
    <property type="evidence" value="ECO:0007669"/>
    <property type="project" value="TreeGrafter"/>
</dbReference>
<gene>
    <name evidence="7" type="ORF">OIDMADRAFT_131700</name>
</gene>
<dbReference type="PANTHER" id="PTHR31297:SF13">
    <property type="entry name" value="PUTATIVE-RELATED"/>
    <property type="match status" value="1"/>
</dbReference>
<dbReference type="PANTHER" id="PTHR31297">
    <property type="entry name" value="GLUCAN ENDO-1,6-BETA-GLUCOSIDASE B"/>
    <property type="match status" value="1"/>
</dbReference>
<sequence>MAPHEIPITESISFKSAGRKKIDSILRVHGTQIVDGRNDPVVLKGAGVGGHLNMENFITGFPGHEHEHRAAMLEALGQEKYDFFFDKFHDYFFTDSDAKFFAARGLNCLRIPFNYRHFEDDLNPGVYKESGFRMLDRIVNRCAAENLYTVLDLHAVPGGQNQDWHSDSGVHKAMFWQFKEFQDRMINLWIEIARRYRGNVYVAGYNPLNEPSDPDHTNLQAFYKRVEQAIRSVDPNHILFLDGNMYAMDFEHFKEILPNTVYAMHDYSTMGFPSGRQYDGSAAQNAHLKRSFERKVKFMRDHGVPIWNGEFGPVYASTSETDYAMTNQCRYNLLQKQLEVYRETDISWSIWTYKDIGMQGMVYVSPETPYMKLLAPFLAKKASLGVDFWGRDNKDVKHIYDPLFAHLDEVVPKHLQNKRFPSPLWELKRHAERVLREMLLSEYLGFEMAELFKEKTFDELEALAASFKLENCIQRKELNEILEQDSKLG</sequence>
<keyword evidence="4" id="KW-0961">Cell wall biogenesis/degradation</keyword>
<keyword evidence="8" id="KW-1185">Reference proteome</keyword>
<dbReference type="GO" id="GO:0008422">
    <property type="term" value="F:beta-glucosidase activity"/>
    <property type="evidence" value="ECO:0007669"/>
    <property type="project" value="TreeGrafter"/>
</dbReference>
<dbReference type="SUPFAM" id="SSF51445">
    <property type="entry name" value="(Trans)glycosidases"/>
    <property type="match status" value="1"/>
</dbReference>
<dbReference type="OrthoDB" id="1887033at2759"/>
<evidence type="ECO:0000256" key="4">
    <source>
        <dbReference type="ARBA" id="ARBA00023316"/>
    </source>
</evidence>
<dbReference type="AlphaFoldDB" id="A0A0C3GKT6"/>
<dbReference type="InterPro" id="IPR017853">
    <property type="entry name" value="GH"/>
</dbReference>
<evidence type="ECO:0000259" key="6">
    <source>
        <dbReference type="Pfam" id="PF00150"/>
    </source>
</evidence>
<reference evidence="7 8" key="1">
    <citation type="submission" date="2014-04" db="EMBL/GenBank/DDBJ databases">
        <authorList>
            <consortium name="DOE Joint Genome Institute"/>
            <person name="Kuo A."/>
            <person name="Martino E."/>
            <person name="Perotto S."/>
            <person name="Kohler A."/>
            <person name="Nagy L.G."/>
            <person name="Floudas D."/>
            <person name="Copeland A."/>
            <person name="Barry K.W."/>
            <person name="Cichocki N."/>
            <person name="Veneault-Fourrey C."/>
            <person name="LaButti K."/>
            <person name="Lindquist E.A."/>
            <person name="Lipzen A."/>
            <person name="Lundell T."/>
            <person name="Morin E."/>
            <person name="Murat C."/>
            <person name="Sun H."/>
            <person name="Tunlid A."/>
            <person name="Henrissat B."/>
            <person name="Grigoriev I.V."/>
            <person name="Hibbett D.S."/>
            <person name="Martin F."/>
            <person name="Nordberg H.P."/>
            <person name="Cantor M.N."/>
            <person name="Hua S.X."/>
        </authorList>
    </citation>
    <scope>NUCLEOTIDE SEQUENCE [LARGE SCALE GENOMIC DNA]</scope>
    <source>
        <strain evidence="7 8">Zn</strain>
    </source>
</reference>
<dbReference type="InParanoid" id="A0A0C3GKT6"/>
<organism evidence="7 8">
    <name type="scientific">Oidiodendron maius (strain Zn)</name>
    <dbReference type="NCBI Taxonomy" id="913774"/>
    <lineage>
        <taxon>Eukaryota</taxon>
        <taxon>Fungi</taxon>
        <taxon>Dikarya</taxon>
        <taxon>Ascomycota</taxon>
        <taxon>Pezizomycotina</taxon>
        <taxon>Leotiomycetes</taxon>
        <taxon>Leotiomycetes incertae sedis</taxon>
        <taxon>Myxotrichaceae</taxon>
        <taxon>Oidiodendron</taxon>
    </lineage>
</organism>
<dbReference type="InterPro" id="IPR050386">
    <property type="entry name" value="Glycosyl_hydrolase_5"/>
</dbReference>
<dbReference type="InterPro" id="IPR001547">
    <property type="entry name" value="Glyco_hydro_5"/>
</dbReference>
<reference evidence="8" key="2">
    <citation type="submission" date="2015-01" db="EMBL/GenBank/DDBJ databases">
        <title>Evolutionary Origins and Diversification of the Mycorrhizal Mutualists.</title>
        <authorList>
            <consortium name="DOE Joint Genome Institute"/>
            <consortium name="Mycorrhizal Genomics Consortium"/>
            <person name="Kohler A."/>
            <person name="Kuo A."/>
            <person name="Nagy L.G."/>
            <person name="Floudas D."/>
            <person name="Copeland A."/>
            <person name="Barry K.W."/>
            <person name="Cichocki N."/>
            <person name="Veneault-Fourrey C."/>
            <person name="LaButti K."/>
            <person name="Lindquist E.A."/>
            <person name="Lipzen A."/>
            <person name="Lundell T."/>
            <person name="Morin E."/>
            <person name="Murat C."/>
            <person name="Riley R."/>
            <person name="Ohm R."/>
            <person name="Sun H."/>
            <person name="Tunlid A."/>
            <person name="Henrissat B."/>
            <person name="Grigoriev I.V."/>
            <person name="Hibbett D.S."/>
            <person name="Martin F."/>
        </authorList>
    </citation>
    <scope>NUCLEOTIDE SEQUENCE [LARGE SCALE GENOMIC DNA]</scope>
    <source>
        <strain evidence="8">Zn</strain>
    </source>
</reference>